<sequence length="64" mass="7038">MATNSVEEMGCDIEAVQETAPGGRYAFGDDRPSPCPRSLRSFITKPAVSVSKARRLFFQSPRAF</sequence>
<evidence type="ECO:0000313" key="2">
    <source>
        <dbReference type="Proteomes" id="UP000016496"/>
    </source>
</evidence>
<organism evidence="1 2">
    <name type="scientific">Bacteroides pyogenes F0041</name>
    <dbReference type="NCBI Taxonomy" id="1321819"/>
    <lineage>
        <taxon>Bacteria</taxon>
        <taxon>Pseudomonadati</taxon>
        <taxon>Bacteroidota</taxon>
        <taxon>Bacteroidia</taxon>
        <taxon>Bacteroidales</taxon>
        <taxon>Bacteroidaceae</taxon>
        <taxon>Bacteroides</taxon>
    </lineage>
</organism>
<proteinExistence type="predicted"/>
<protein>
    <submittedName>
        <fullName evidence="1">Uncharacterized protein</fullName>
    </submittedName>
</protein>
<reference evidence="1 2" key="1">
    <citation type="submission" date="2013-08" db="EMBL/GenBank/DDBJ databases">
        <authorList>
            <person name="Weinstock G."/>
            <person name="Sodergren E."/>
            <person name="Wylie T."/>
            <person name="Fulton L."/>
            <person name="Fulton R."/>
            <person name="Fronick C."/>
            <person name="O'Laughlin M."/>
            <person name="Godfrey J."/>
            <person name="Miner T."/>
            <person name="Herter B."/>
            <person name="Appelbaum E."/>
            <person name="Cordes M."/>
            <person name="Lek S."/>
            <person name="Wollam A."/>
            <person name="Pepin K.H."/>
            <person name="Palsikar V.B."/>
            <person name="Mitreva M."/>
            <person name="Wilson R.K."/>
        </authorList>
    </citation>
    <scope>NUCLEOTIDE SEQUENCE [LARGE SCALE GENOMIC DNA]</scope>
    <source>
        <strain evidence="1 2">F0041</strain>
    </source>
</reference>
<dbReference type="HOGENOM" id="CLU_2858474_0_0_10"/>
<dbReference type="Proteomes" id="UP000016496">
    <property type="component" value="Unassembled WGS sequence"/>
</dbReference>
<dbReference type="AlphaFoldDB" id="U2CM22"/>
<evidence type="ECO:0000313" key="1">
    <source>
        <dbReference type="EMBL" id="ERI85590.1"/>
    </source>
</evidence>
<name>U2CM22_9BACE</name>
<comment type="caution">
    <text evidence="1">The sequence shown here is derived from an EMBL/GenBank/DDBJ whole genome shotgun (WGS) entry which is preliminary data.</text>
</comment>
<dbReference type="PATRIC" id="fig|1321819.3.peg.1447"/>
<gene>
    <name evidence="1" type="ORF">HMPREF1981_01572</name>
</gene>
<accession>U2CM22</accession>
<dbReference type="EMBL" id="AWSV01000086">
    <property type="protein sequence ID" value="ERI85590.1"/>
    <property type="molecule type" value="Genomic_DNA"/>
</dbReference>